<dbReference type="Gene3D" id="3.30.2350.10">
    <property type="entry name" value="Pseudouridine synthase"/>
    <property type="match status" value="1"/>
</dbReference>
<protein>
    <recommendedName>
        <fullName evidence="4">Pseudouridine synthase RsuA/RluA-like domain-containing protein</fullName>
    </recommendedName>
</protein>
<comment type="similarity">
    <text evidence="1">Belongs to the pseudouridine synthase RluA family.</text>
</comment>
<dbReference type="SUPFAM" id="SSF55174">
    <property type="entry name" value="Alpha-L RNA-binding motif"/>
    <property type="match status" value="1"/>
</dbReference>
<dbReference type="PANTHER" id="PTHR21600:SF87">
    <property type="entry name" value="RNA PSEUDOURIDYLATE SYNTHASE DOMAIN-CONTAINING PROTEIN 1"/>
    <property type="match status" value="1"/>
</dbReference>
<reference evidence="6" key="1">
    <citation type="submission" date="2017-03" db="EMBL/GenBank/DDBJ databases">
        <title>Novel pathways for hydrocarbon cycling and metabolic interdependencies in hydrothermal sediment communities.</title>
        <authorList>
            <person name="Dombrowski N."/>
            <person name="Seitz K."/>
            <person name="Teske A."/>
            <person name="Baker B."/>
        </authorList>
    </citation>
    <scope>NUCLEOTIDE SEQUENCE [LARGE SCALE GENOMIC DNA]</scope>
</reference>
<dbReference type="InterPro" id="IPR050188">
    <property type="entry name" value="RluA_PseudoU_synthase"/>
</dbReference>
<evidence type="ECO:0000256" key="3">
    <source>
        <dbReference type="PROSITE-ProRule" id="PRU00182"/>
    </source>
</evidence>
<organism evidence="5 6">
    <name type="scientific">Candidatus Coatesbacteria bacterium 4484_99</name>
    <dbReference type="NCBI Taxonomy" id="1970774"/>
    <lineage>
        <taxon>Bacteria</taxon>
        <taxon>Candidatus Coatesiibacteriota</taxon>
    </lineage>
</organism>
<dbReference type="EMBL" id="NATQ01000064">
    <property type="protein sequence ID" value="OQX90357.1"/>
    <property type="molecule type" value="Genomic_DNA"/>
</dbReference>
<evidence type="ECO:0000256" key="2">
    <source>
        <dbReference type="ARBA" id="ARBA00023235"/>
    </source>
</evidence>
<dbReference type="SUPFAM" id="SSF55120">
    <property type="entry name" value="Pseudouridine synthase"/>
    <property type="match status" value="1"/>
</dbReference>
<name>A0A1W9S152_9BACT</name>
<evidence type="ECO:0000313" key="5">
    <source>
        <dbReference type="EMBL" id="OQX90357.1"/>
    </source>
</evidence>
<dbReference type="Gene3D" id="3.10.290.10">
    <property type="entry name" value="RNA-binding S4 domain"/>
    <property type="match status" value="1"/>
</dbReference>
<dbReference type="Pfam" id="PF00849">
    <property type="entry name" value="PseudoU_synth_2"/>
    <property type="match status" value="1"/>
</dbReference>
<gene>
    <name evidence="5" type="ORF">B6D57_03540</name>
</gene>
<keyword evidence="3" id="KW-0694">RNA-binding</keyword>
<dbReference type="GO" id="GO:0140098">
    <property type="term" value="F:catalytic activity, acting on RNA"/>
    <property type="evidence" value="ECO:0007669"/>
    <property type="project" value="UniProtKB-ARBA"/>
</dbReference>
<sequence>MKKTLKVPKLPQPIRTDIYLSKVTGMSRSRVKDLINDELILVDNQPVKQSHKLRGGESISITICKQKETINTTIDIPLIYIDEAIIVVNKPPFISVHTGAGEKATTLIEAVSSRYPIESGVGSKGREGIVHRLDKDTSGVMVIARTHIAYNSLIRQFSSHKVAKEYIAVVDGNLPLNEGEIKLPIARHPIHRKRISHELETRVDWWRPVAQLFALRV</sequence>
<dbReference type="PANTHER" id="PTHR21600">
    <property type="entry name" value="MITOCHONDRIAL RNA PSEUDOURIDINE SYNTHASE"/>
    <property type="match status" value="1"/>
</dbReference>
<evidence type="ECO:0000259" key="4">
    <source>
        <dbReference type="Pfam" id="PF00849"/>
    </source>
</evidence>
<dbReference type="Proteomes" id="UP000192611">
    <property type="component" value="Unassembled WGS sequence"/>
</dbReference>
<dbReference type="PROSITE" id="PS01129">
    <property type="entry name" value="PSI_RLU"/>
    <property type="match status" value="1"/>
</dbReference>
<dbReference type="GO" id="GO:0003723">
    <property type="term" value="F:RNA binding"/>
    <property type="evidence" value="ECO:0007669"/>
    <property type="project" value="UniProtKB-KW"/>
</dbReference>
<dbReference type="InterPro" id="IPR036986">
    <property type="entry name" value="S4_RNA-bd_sf"/>
</dbReference>
<evidence type="ECO:0000313" key="6">
    <source>
        <dbReference type="Proteomes" id="UP000192611"/>
    </source>
</evidence>
<dbReference type="GO" id="GO:0009982">
    <property type="term" value="F:pseudouridine synthase activity"/>
    <property type="evidence" value="ECO:0007669"/>
    <property type="project" value="InterPro"/>
</dbReference>
<accession>A0A1W9S152</accession>
<dbReference type="InterPro" id="IPR020103">
    <property type="entry name" value="PsdUridine_synth_cat_dom_sf"/>
</dbReference>
<dbReference type="CDD" id="cd02869">
    <property type="entry name" value="PseudoU_synth_RluA_like"/>
    <property type="match status" value="1"/>
</dbReference>
<dbReference type="PROSITE" id="PS50889">
    <property type="entry name" value="S4"/>
    <property type="match status" value="1"/>
</dbReference>
<dbReference type="InterPro" id="IPR006145">
    <property type="entry name" value="PsdUridine_synth_RsuA/RluA"/>
</dbReference>
<comment type="caution">
    <text evidence="5">The sequence shown here is derived from an EMBL/GenBank/DDBJ whole genome shotgun (WGS) entry which is preliminary data.</text>
</comment>
<feature type="domain" description="Pseudouridine synthase RsuA/RluA-like" evidence="4">
    <location>
        <begin position="85"/>
        <end position="191"/>
    </location>
</feature>
<dbReference type="AlphaFoldDB" id="A0A1W9S152"/>
<evidence type="ECO:0000256" key="1">
    <source>
        <dbReference type="ARBA" id="ARBA00010876"/>
    </source>
</evidence>
<dbReference type="InterPro" id="IPR006224">
    <property type="entry name" value="PsdUridine_synth_RluA-like_CS"/>
</dbReference>
<keyword evidence="2" id="KW-0413">Isomerase</keyword>
<dbReference type="GO" id="GO:0000455">
    <property type="term" value="P:enzyme-directed rRNA pseudouridine synthesis"/>
    <property type="evidence" value="ECO:0007669"/>
    <property type="project" value="TreeGrafter"/>
</dbReference>
<proteinExistence type="inferred from homology"/>